<organism evidence="1 2">
    <name type="scientific">Dreissena polymorpha</name>
    <name type="common">Zebra mussel</name>
    <name type="synonym">Mytilus polymorpha</name>
    <dbReference type="NCBI Taxonomy" id="45954"/>
    <lineage>
        <taxon>Eukaryota</taxon>
        <taxon>Metazoa</taxon>
        <taxon>Spiralia</taxon>
        <taxon>Lophotrochozoa</taxon>
        <taxon>Mollusca</taxon>
        <taxon>Bivalvia</taxon>
        <taxon>Autobranchia</taxon>
        <taxon>Heteroconchia</taxon>
        <taxon>Euheterodonta</taxon>
        <taxon>Imparidentia</taxon>
        <taxon>Neoheterodontei</taxon>
        <taxon>Myida</taxon>
        <taxon>Dreissenoidea</taxon>
        <taxon>Dreissenidae</taxon>
        <taxon>Dreissena</taxon>
    </lineage>
</organism>
<dbReference type="EMBL" id="JAIWYP010000003">
    <property type="protein sequence ID" value="KAH3847137.1"/>
    <property type="molecule type" value="Genomic_DNA"/>
</dbReference>
<proteinExistence type="predicted"/>
<dbReference type="Proteomes" id="UP000828390">
    <property type="component" value="Unassembled WGS sequence"/>
</dbReference>
<reference evidence="1" key="1">
    <citation type="journal article" date="2019" name="bioRxiv">
        <title>The Genome of the Zebra Mussel, Dreissena polymorpha: A Resource for Invasive Species Research.</title>
        <authorList>
            <person name="McCartney M.A."/>
            <person name="Auch B."/>
            <person name="Kono T."/>
            <person name="Mallez S."/>
            <person name="Zhang Y."/>
            <person name="Obille A."/>
            <person name="Becker A."/>
            <person name="Abrahante J.E."/>
            <person name="Garbe J."/>
            <person name="Badalamenti J.P."/>
            <person name="Herman A."/>
            <person name="Mangelson H."/>
            <person name="Liachko I."/>
            <person name="Sullivan S."/>
            <person name="Sone E.D."/>
            <person name="Koren S."/>
            <person name="Silverstein K.A.T."/>
            <person name="Beckman K.B."/>
            <person name="Gohl D.M."/>
        </authorList>
    </citation>
    <scope>NUCLEOTIDE SEQUENCE</scope>
    <source>
        <strain evidence="1">Duluth1</strain>
        <tissue evidence="1">Whole animal</tissue>
    </source>
</reference>
<sequence>MNSTSIEFEQTDEGICVVHDAMERGRVGEETRPRLRGLIPVQCERESRTIMQDGKRRGFVERSGKAALPKKLQLTVLEEKLVCKVEGPILVYSRDPCTKITGTRRGNLSKPPTAPKGNIRMSKDNCAFEVRVEFKKKTLSPTLKDNREEIRQTFAFIEARTRAKTRTRKIAAKRAARLTSQK</sequence>
<reference evidence="1" key="2">
    <citation type="submission" date="2020-11" db="EMBL/GenBank/DDBJ databases">
        <authorList>
            <person name="McCartney M.A."/>
            <person name="Auch B."/>
            <person name="Kono T."/>
            <person name="Mallez S."/>
            <person name="Becker A."/>
            <person name="Gohl D.M."/>
            <person name="Silverstein K.A.T."/>
            <person name="Koren S."/>
            <person name="Bechman K.B."/>
            <person name="Herman A."/>
            <person name="Abrahante J.E."/>
            <person name="Garbe J."/>
        </authorList>
    </citation>
    <scope>NUCLEOTIDE SEQUENCE</scope>
    <source>
        <strain evidence="1">Duluth1</strain>
        <tissue evidence="1">Whole animal</tissue>
    </source>
</reference>
<gene>
    <name evidence="1" type="ORF">DPMN_089452</name>
</gene>
<accession>A0A9D4KXW2</accession>
<evidence type="ECO:0000313" key="2">
    <source>
        <dbReference type="Proteomes" id="UP000828390"/>
    </source>
</evidence>
<dbReference type="AlphaFoldDB" id="A0A9D4KXW2"/>
<evidence type="ECO:0000313" key="1">
    <source>
        <dbReference type="EMBL" id="KAH3847137.1"/>
    </source>
</evidence>
<protein>
    <submittedName>
        <fullName evidence="1">Uncharacterized protein</fullName>
    </submittedName>
</protein>
<name>A0A9D4KXW2_DREPO</name>
<keyword evidence="2" id="KW-1185">Reference proteome</keyword>
<comment type="caution">
    <text evidence="1">The sequence shown here is derived from an EMBL/GenBank/DDBJ whole genome shotgun (WGS) entry which is preliminary data.</text>
</comment>